<dbReference type="Proteomes" id="UP000199019">
    <property type="component" value="Unassembled WGS sequence"/>
</dbReference>
<keyword evidence="13 20" id="KW-1133">Transmembrane helix</keyword>
<feature type="region of interest" description="Disordered" evidence="19">
    <location>
        <begin position="1"/>
        <end position="43"/>
    </location>
</feature>
<feature type="transmembrane region" description="Helical" evidence="20">
    <location>
        <begin position="153"/>
        <end position="172"/>
    </location>
</feature>
<evidence type="ECO:0000256" key="9">
    <source>
        <dbReference type="ARBA" id="ARBA00022516"/>
    </source>
</evidence>
<dbReference type="PANTHER" id="PTHR46382:SF1">
    <property type="entry name" value="PHOSPHATIDATE CYTIDYLYLTRANSFERASE"/>
    <property type="match status" value="1"/>
</dbReference>
<keyword evidence="9" id="KW-0444">Lipid biosynthesis</keyword>
<evidence type="ECO:0000256" key="5">
    <source>
        <dbReference type="ARBA" id="ARBA00010185"/>
    </source>
</evidence>
<evidence type="ECO:0000256" key="8">
    <source>
        <dbReference type="ARBA" id="ARBA00022475"/>
    </source>
</evidence>
<evidence type="ECO:0000256" key="15">
    <source>
        <dbReference type="ARBA" id="ARBA00023136"/>
    </source>
</evidence>
<dbReference type="EC" id="2.7.7.41" evidence="6 18"/>
<feature type="transmembrane region" description="Helical" evidence="20">
    <location>
        <begin position="293"/>
        <end position="310"/>
    </location>
</feature>
<keyword evidence="14" id="KW-0443">Lipid metabolism</keyword>
<evidence type="ECO:0000313" key="21">
    <source>
        <dbReference type="EMBL" id="SER66409.1"/>
    </source>
</evidence>
<protein>
    <recommendedName>
        <fullName evidence="7 18">Phosphatidate cytidylyltransferase</fullName>
        <ecNumber evidence="6 18">2.7.7.41</ecNumber>
    </recommendedName>
</protein>
<organism evidence="21 22">
    <name type="scientific">Pedococcus cremeus</name>
    <dbReference type="NCBI Taxonomy" id="587636"/>
    <lineage>
        <taxon>Bacteria</taxon>
        <taxon>Bacillati</taxon>
        <taxon>Actinomycetota</taxon>
        <taxon>Actinomycetes</taxon>
        <taxon>Micrococcales</taxon>
        <taxon>Intrasporangiaceae</taxon>
        <taxon>Pedococcus</taxon>
    </lineage>
</organism>
<evidence type="ECO:0000313" key="22">
    <source>
        <dbReference type="Proteomes" id="UP000199019"/>
    </source>
</evidence>
<dbReference type="EMBL" id="FOHB01000001">
    <property type="protein sequence ID" value="SER66409.1"/>
    <property type="molecule type" value="Genomic_DNA"/>
</dbReference>
<dbReference type="Pfam" id="PF01148">
    <property type="entry name" value="CTP_transf_1"/>
    <property type="match status" value="1"/>
</dbReference>
<keyword evidence="16" id="KW-0594">Phospholipid biosynthesis</keyword>
<evidence type="ECO:0000256" key="14">
    <source>
        <dbReference type="ARBA" id="ARBA00023098"/>
    </source>
</evidence>
<dbReference type="RefSeq" id="WP_091755554.1">
    <property type="nucleotide sequence ID" value="NZ_FOHB01000001.1"/>
</dbReference>
<evidence type="ECO:0000256" key="19">
    <source>
        <dbReference type="SAM" id="MobiDB-lite"/>
    </source>
</evidence>
<evidence type="ECO:0000256" key="10">
    <source>
        <dbReference type="ARBA" id="ARBA00022679"/>
    </source>
</evidence>
<comment type="catalytic activity">
    <reaction evidence="1 18">
        <text>a 1,2-diacyl-sn-glycero-3-phosphate + CTP + H(+) = a CDP-1,2-diacyl-sn-glycerol + diphosphate</text>
        <dbReference type="Rhea" id="RHEA:16229"/>
        <dbReference type="ChEBI" id="CHEBI:15378"/>
        <dbReference type="ChEBI" id="CHEBI:33019"/>
        <dbReference type="ChEBI" id="CHEBI:37563"/>
        <dbReference type="ChEBI" id="CHEBI:58332"/>
        <dbReference type="ChEBI" id="CHEBI:58608"/>
        <dbReference type="EC" id="2.7.7.41"/>
    </reaction>
</comment>
<comment type="pathway">
    <text evidence="3 18">Phospholipid metabolism; CDP-diacylglycerol biosynthesis; CDP-diacylglycerol from sn-glycerol 3-phosphate: step 3/3.</text>
</comment>
<keyword evidence="17" id="KW-1208">Phospholipid metabolism</keyword>
<name>A0A1H9R2X4_9MICO</name>
<evidence type="ECO:0000256" key="12">
    <source>
        <dbReference type="ARBA" id="ARBA00022695"/>
    </source>
</evidence>
<dbReference type="GO" id="GO:0004605">
    <property type="term" value="F:phosphatidate cytidylyltransferase activity"/>
    <property type="evidence" value="ECO:0007669"/>
    <property type="project" value="UniProtKB-EC"/>
</dbReference>
<dbReference type="InterPro" id="IPR000374">
    <property type="entry name" value="PC_trans"/>
</dbReference>
<dbReference type="UniPathway" id="UPA00557">
    <property type="reaction ID" value="UER00614"/>
</dbReference>
<keyword evidence="15 20" id="KW-0472">Membrane</keyword>
<evidence type="ECO:0000256" key="16">
    <source>
        <dbReference type="ARBA" id="ARBA00023209"/>
    </source>
</evidence>
<comment type="pathway">
    <text evidence="4">Lipid metabolism.</text>
</comment>
<evidence type="ECO:0000256" key="4">
    <source>
        <dbReference type="ARBA" id="ARBA00005189"/>
    </source>
</evidence>
<evidence type="ECO:0000256" key="17">
    <source>
        <dbReference type="ARBA" id="ARBA00023264"/>
    </source>
</evidence>
<evidence type="ECO:0000256" key="3">
    <source>
        <dbReference type="ARBA" id="ARBA00005119"/>
    </source>
</evidence>
<dbReference type="STRING" id="587636.SAMN05216199_0823"/>
<feature type="transmembrane region" description="Helical" evidence="20">
    <location>
        <begin position="49"/>
        <end position="67"/>
    </location>
</feature>
<dbReference type="GO" id="GO:0016024">
    <property type="term" value="P:CDP-diacylglycerol biosynthetic process"/>
    <property type="evidence" value="ECO:0007669"/>
    <property type="project" value="UniProtKB-UniPathway"/>
</dbReference>
<evidence type="ECO:0000256" key="11">
    <source>
        <dbReference type="ARBA" id="ARBA00022692"/>
    </source>
</evidence>
<evidence type="ECO:0000256" key="20">
    <source>
        <dbReference type="SAM" id="Phobius"/>
    </source>
</evidence>
<dbReference type="OrthoDB" id="9799199at2"/>
<gene>
    <name evidence="21" type="ORF">SAMN05216199_0823</name>
</gene>
<keyword evidence="10 18" id="KW-0808">Transferase</keyword>
<dbReference type="GO" id="GO:0005886">
    <property type="term" value="C:plasma membrane"/>
    <property type="evidence" value="ECO:0007669"/>
    <property type="project" value="UniProtKB-SubCell"/>
</dbReference>
<keyword evidence="12 18" id="KW-0548">Nucleotidyltransferase</keyword>
<comment type="similarity">
    <text evidence="5 18">Belongs to the CDS family.</text>
</comment>
<evidence type="ECO:0000256" key="13">
    <source>
        <dbReference type="ARBA" id="ARBA00022989"/>
    </source>
</evidence>
<dbReference type="AlphaFoldDB" id="A0A1H9R2X4"/>
<evidence type="ECO:0000256" key="18">
    <source>
        <dbReference type="RuleBase" id="RU003938"/>
    </source>
</evidence>
<proteinExistence type="inferred from homology"/>
<evidence type="ECO:0000256" key="2">
    <source>
        <dbReference type="ARBA" id="ARBA00004651"/>
    </source>
</evidence>
<evidence type="ECO:0000256" key="6">
    <source>
        <dbReference type="ARBA" id="ARBA00012487"/>
    </source>
</evidence>
<keyword evidence="8" id="KW-1003">Cell membrane</keyword>
<accession>A0A1H9R2X4</accession>
<evidence type="ECO:0000256" key="1">
    <source>
        <dbReference type="ARBA" id="ARBA00001698"/>
    </source>
</evidence>
<dbReference type="PROSITE" id="PS01315">
    <property type="entry name" value="CDS"/>
    <property type="match status" value="1"/>
</dbReference>
<sequence length="311" mass="31997">MTSPYPTRRELRESRAAGSTAVADDSSGGGTDRRRGAPAAKTSRAGRNLPAAIAVGVTLGALVIVSLVVAKELFLGIVAVAVGFGVWELRKALAQAGIHVPLVPSMVGMVSMLGSAFWGGAQALAVTFGLTCVGVLLWRVADGVKDAVRDVAGGMFVALYPSFLAGFAALLLAADDGVARVIVFILVTVLSDIGGYVFGVLWGRHPMAPSVSPKKSWEGFAGSVLACMLGASLGISLGLHGPWWAGLLMGAAVAIGATVGDLTESTIKRDLGIKDMSHILPGHGGVMDRLDSLLVTAPLSWALLMVFVPIQ</sequence>
<feature type="transmembrane region" description="Helical" evidence="20">
    <location>
        <begin position="178"/>
        <end position="198"/>
    </location>
</feature>
<feature type="transmembrane region" description="Helical" evidence="20">
    <location>
        <begin position="219"/>
        <end position="237"/>
    </location>
</feature>
<reference evidence="22" key="1">
    <citation type="submission" date="2016-10" db="EMBL/GenBank/DDBJ databases">
        <authorList>
            <person name="Varghese N."/>
            <person name="Submissions S."/>
        </authorList>
    </citation>
    <scope>NUCLEOTIDE SEQUENCE [LARGE SCALE GENOMIC DNA]</scope>
    <source>
        <strain evidence="22">CGMCC 1.6963</strain>
    </source>
</reference>
<keyword evidence="22" id="KW-1185">Reference proteome</keyword>
<keyword evidence="11 18" id="KW-0812">Transmembrane</keyword>
<comment type="subcellular location">
    <subcellularLocation>
        <location evidence="2">Cell membrane</location>
        <topology evidence="2">Multi-pass membrane protein</topology>
    </subcellularLocation>
</comment>
<evidence type="ECO:0000256" key="7">
    <source>
        <dbReference type="ARBA" id="ARBA00019373"/>
    </source>
</evidence>
<feature type="transmembrane region" description="Helical" evidence="20">
    <location>
        <begin position="123"/>
        <end position="141"/>
    </location>
</feature>
<dbReference type="PANTHER" id="PTHR46382">
    <property type="entry name" value="PHOSPHATIDATE CYTIDYLYLTRANSFERASE"/>
    <property type="match status" value="1"/>
</dbReference>